<evidence type="ECO:0000313" key="3">
    <source>
        <dbReference type="Proteomes" id="UP000594638"/>
    </source>
</evidence>
<feature type="compositionally biased region" description="Polar residues" evidence="1">
    <location>
        <begin position="314"/>
        <end position="329"/>
    </location>
</feature>
<dbReference type="Proteomes" id="UP000594638">
    <property type="component" value="Unassembled WGS sequence"/>
</dbReference>
<comment type="caution">
    <text evidence="2">The sequence shown here is derived from an EMBL/GenBank/DDBJ whole genome shotgun (WGS) entry which is preliminary data.</text>
</comment>
<feature type="compositionally biased region" description="Polar residues" evidence="1">
    <location>
        <begin position="1067"/>
        <end position="1082"/>
    </location>
</feature>
<feature type="compositionally biased region" description="Polar residues" evidence="1">
    <location>
        <begin position="851"/>
        <end position="868"/>
    </location>
</feature>
<evidence type="ECO:0000313" key="2">
    <source>
        <dbReference type="EMBL" id="CAA3023210.1"/>
    </source>
</evidence>
<organism evidence="2 3">
    <name type="scientific">Olea europaea subsp. europaea</name>
    <dbReference type="NCBI Taxonomy" id="158383"/>
    <lineage>
        <taxon>Eukaryota</taxon>
        <taxon>Viridiplantae</taxon>
        <taxon>Streptophyta</taxon>
        <taxon>Embryophyta</taxon>
        <taxon>Tracheophyta</taxon>
        <taxon>Spermatophyta</taxon>
        <taxon>Magnoliopsida</taxon>
        <taxon>eudicotyledons</taxon>
        <taxon>Gunneridae</taxon>
        <taxon>Pentapetalae</taxon>
        <taxon>asterids</taxon>
        <taxon>lamiids</taxon>
        <taxon>Lamiales</taxon>
        <taxon>Oleaceae</taxon>
        <taxon>Oleeae</taxon>
        <taxon>Olea</taxon>
    </lineage>
</organism>
<feature type="compositionally biased region" description="Polar residues" evidence="1">
    <location>
        <begin position="140"/>
        <end position="149"/>
    </location>
</feature>
<feature type="region of interest" description="Disordered" evidence="1">
    <location>
        <begin position="311"/>
        <end position="333"/>
    </location>
</feature>
<dbReference type="EMBL" id="CACTIH010009085">
    <property type="protein sequence ID" value="CAA3023210.1"/>
    <property type="molecule type" value="Genomic_DNA"/>
</dbReference>
<feature type="region of interest" description="Disordered" evidence="1">
    <location>
        <begin position="477"/>
        <end position="505"/>
    </location>
</feature>
<feature type="compositionally biased region" description="Polar residues" evidence="1">
    <location>
        <begin position="793"/>
        <end position="804"/>
    </location>
</feature>
<evidence type="ECO:0000256" key="1">
    <source>
        <dbReference type="SAM" id="MobiDB-lite"/>
    </source>
</evidence>
<proteinExistence type="predicted"/>
<keyword evidence="3" id="KW-1185">Reference proteome</keyword>
<feature type="region of interest" description="Disordered" evidence="1">
    <location>
        <begin position="1168"/>
        <end position="1199"/>
    </location>
</feature>
<feature type="region of interest" description="Disordered" evidence="1">
    <location>
        <begin position="1257"/>
        <end position="1276"/>
    </location>
</feature>
<feature type="compositionally biased region" description="Polar residues" evidence="1">
    <location>
        <begin position="1168"/>
        <end position="1196"/>
    </location>
</feature>
<feature type="compositionally biased region" description="Polar residues" evidence="1">
    <location>
        <begin position="697"/>
        <end position="724"/>
    </location>
</feature>
<feature type="region of interest" description="Disordered" evidence="1">
    <location>
        <begin position="697"/>
        <end position="725"/>
    </location>
</feature>
<gene>
    <name evidence="2" type="ORF">OLEA9_A024544</name>
</gene>
<dbReference type="PANTHER" id="PTHR31267">
    <property type="entry name" value="DENTIN SIALOPHOSPHOPROTEIN-LIKE PROTEIN"/>
    <property type="match status" value="1"/>
</dbReference>
<reference evidence="2 3" key="1">
    <citation type="submission" date="2019-12" db="EMBL/GenBank/DDBJ databases">
        <authorList>
            <person name="Alioto T."/>
            <person name="Alioto T."/>
            <person name="Gomez Garrido J."/>
        </authorList>
    </citation>
    <scope>NUCLEOTIDE SEQUENCE [LARGE SCALE GENOMIC DNA]</scope>
</reference>
<feature type="region of interest" description="Disordered" evidence="1">
    <location>
        <begin position="128"/>
        <end position="149"/>
    </location>
</feature>
<feature type="compositionally biased region" description="Polar residues" evidence="1">
    <location>
        <begin position="1130"/>
        <end position="1154"/>
    </location>
</feature>
<feature type="region of interest" description="Disordered" evidence="1">
    <location>
        <begin position="1520"/>
        <end position="1547"/>
    </location>
</feature>
<feature type="compositionally biased region" description="Polar residues" evidence="1">
    <location>
        <begin position="1027"/>
        <end position="1050"/>
    </location>
</feature>
<feature type="region of interest" description="Disordered" evidence="1">
    <location>
        <begin position="601"/>
        <end position="634"/>
    </location>
</feature>
<dbReference type="PANTHER" id="PTHR31267:SF2">
    <property type="entry name" value="EXPRESSED PROTEIN"/>
    <property type="match status" value="1"/>
</dbReference>
<dbReference type="OrthoDB" id="1630099at2759"/>
<feature type="compositionally biased region" description="Low complexity" evidence="1">
    <location>
        <begin position="616"/>
        <end position="627"/>
    </location>
</feature>
<accession>A0A8S0V242</accession>
<feature type="region of interest" description="Disordered" evidence="1">
    <location>
        <begin position="1067"/>
        <end position="1108"/>
    </location>
</feature>
<sequence length="1768" mass="194173">MIKLASDQSRNQVATEEKNIFGYEEDHRPLITPPRRLTLLARYILHRLKSHVVPPLTAIPMYGNEPFIEPEMIDGIVKALQLHFCLNPLLDIREQHRLQDVEENWPAVNNYWEGRRRQSDVVESNTENYNLHNSNRDRGSSNYPLHSSQSLNFSQSTLRTDFNQSQSQSQQLDLNGSMYNSQIQHTRQSEANFLAVDTDSNQRNLLNARGLSIRELEQRSGLDHQAKTSVRSEASVSPISFDLFGGQQQMSHHHPSMLQSLQRQQSGYNDMPQLQQQVMLRKMQELQMQQQLRQQDSRQQNLLNQNFPFAKQASGHQSSPQINGTPSSETFHHPLVADLGNANWLHHGSPTMQESLNVSPLNLGQAQRSGDLVPQLADHSLYGVPISGSRGLTVNQYSQMAMDRPSMLQTSTFSNSIPDNQLADHVCMQEGTSISRHRSQNENMLGHVSSQALNAGINMESIQPVNLIQRNAPQQDFRGRQYPSISPELSHGKPTRQYSSSQNEVALDPTEEKILFGSDDNIWAAFGKSPDISGDGGSSFDNDGLLNGFPSIQSGSWSALMQSAVAETSSSDIGPQEQWSGLVNSTEVPSANQHLSLYNESGKQDDSLADDTMRMPSAFPSGSAPPSDDSHMNNSYQNARGFDQFGHKFQGKPGQILQSMSQRLVQPLEEANRWSNCGPVQRSVAEGSQLFKNVSQHSLDADKNSTSTSTLWNSENSGRKQPTNWKALGPLKHSIGNEGGLSLNDAASMPNSSATGVDAENSQFVQNSYLLNQWKNTNSLVKSQRGEGLGSLLHSTNEDNQVSDSAHGCDREEVTTHETDSSYLKGNLNESRPNFLQHIPSGLRDRRLSDASDSQPLPTGKQKTTNQLGRKASGPRKFQYHPMGNLDEDVESAHEMKQPTHALAMSQQNVHLGRSNFFDQVSKKSMQSSALQRDNKGVNEGQSGVSIPGYTPNISVPFNKSVDAYTPNATSSSQNMLELLHKVDHHGSMMHVNSSETKNNDGSVDHVHRNHSAASQGFRLQLGPPSQRMQVSECSPSSQTVQHTTDSPHSSHAAAEIEENGPRIVTTSSIQSVPFSNKQSETQLKDEKSGIPGQSESGTTGYKIHGNFSPTLNSGSGYSVSHLHQQMTGASGQMPVNQNNNSYFDRSASNSTQKGSEETFLLNASCSTPHSIHVSSGGTSRQTSINDPQGRGSSDTMLARDHVPYSQPSAAPIISQHGASTQMFMWTNVPTHQQSQGSQYPKVSSHFLESTQPNIVESSSSVPHTAVDPNKNLSSKFSGIPMNSAVVSGEGQRLKESSEFQVTSVNTVPVQQMNEALGKVSSVKYPLDDSHANSSSKQKDIEAFGRSLKPNSFSHENYSLLNQVQAIKDAEVDPNIRASKRMRGSDVHQVASQGGQVNEHSAINGDLLGSYAAVSSGDSRMQRFSTSADASQDVLAFDRDTSRISLGSQISPSCLDQYGTFKNGRIFPMYDASMVTTLRTAEPCFNLGKSSSSLHTHNSMDGASLVGGAQQSSIPSSVAIEHFSSPESESKKRKDATSEQHPWHKVVSQGSQNLQTLRMAEVNWCKAANRLIDKVEDFDLIEDGLQVLRSKIRLILTTQLMQQLICPPRAAILSADASSDYESVAYSVSRIALGEACSAVSRSSDSDMPFHGKDILAAKGNQSDGIGDHRFDKAIEEFMGRATKLENEFLRLDKSASILDLRVECLDLEKFSVINRFAKFHGRGQSDSAETASTSDVKSSVHKPFLQRYVTALPMPRNIPDRVQCLSL</sequence>
<feature type="compositionally biased region" description="Polar residues" evidence="1">
    <location>
        <begin position="821"/>
        <end position="834"/>
    </location>
</feature>
<feature type="region of interest" description="Disordered" evidence="1">
    <location>
        <begin position="1024"/>
        <end position="1055"/>
    </location>
</feature>
<feature type="compositionally biased region" description="Basic and acidic residues" evidence="1">
    <location>
        <begin position="1528"/>
        <end position="1542"/>
    </location>
</feature>
<protein>
    <submittedName>
        <fullName evidence="2">Uncharacterized protein</fullName>
    </submittedName>
</protein>
<dbReference type="Gramene" id="OE9A024544T14">
    <property type="protein sequence ID" value="OE9A024544C14"/>
    <property type="gene ID" value="OE9A024544"/>
</dbReference>
<feature type="compositionally biased region" description="Basic and acidic residues" evidence="1">
    <location>
        <begin position="807"/>
        <end position="820"/>
    </location>
</feature>
<feature type="region of interest" description="Disordered" evidence="1">
    <location>
        <begin position="1130"/>
        <end position="1156"/>
    </location>
</feature>
<name>A0A8S0V242_OLEEU</name>
<feature type="region of interest" description="Disordered" evidence="1">
    <location>
        <begin position="791"/>
        <end position="882"/>
    </location>
</feature>